<sequence length="40" mass="4584">MIMHLISVMTAYATGISTWDSDSEIHPDTYNLYFVNILGY</sequence>
<dbReference type="EMBL" id="UINC01224857">
    <property type="protein sequence ID" value="SVE54652.1"/>
    <property type="molecule type" value="Genomic_DNA"/>
</dbReference>
<organism evidence="1">
    <name type="scientific">marine metagenome</name>
    <dbReference type="NCBI Taxonomy" id="408172"/>
    <lineage>
        <taxon>unclassified sequences</taxon>
        <taxon>metagenomes</taxon>
        <taxon>ecological metagenomes</taxon>
    </lineage>
</organism>
<dbReference type="AlphaFoldDB" id="A0A383ECN0"/>
<name>A0A383ECN0_9ZZZZ</name>
<gene>
    <name evidence="1" type="ORF">METZ01_LOCUS507506</name>
</gene>
<accession>A0A383ECN0</accession>
<evidence type="ECO:0000313" key="1">
    <source>
        <dbReference type="EMBL" id="SVE54652.1"/>
    </source>
</evidence>
<protein>
    <submittedName>
        <fullName evidence="1">Uncharacterized protein</fullName>
    </submittedName>
</protein>
<reference evidence="1" key="1">
    <citation type="submission" date="2018-05" db="EMBL/GenBank/DDBJ databases">
        <authorList>
            <person name="Lanie J.A."/>
            <person name="Ng W.-L."/>
            <person name="Kazmierczak K.M."/>
            <person name="Andrzejewski T.M."/>
            <person name="Davidsen T.M."/>
            <person name="Wayne K.J."/>
            <person name="Tettelin H."/>
            <person name="Glass J.I."/>
            <person name="Rusch D."/>
            <person name="Podicherti R."/>
            <person name="Tsui H.-C.T."/>
            <person name="Winkler M.E."/>
        </authorList>
    </citation>
    <scope>NUCLEOTIDE SEQUENCE</scope>
</reference>
<proteinExistence type="predicted"/>